<reference evidence="3 4" key="1">
    <citation type="journal article" date="2007" name="Proc. Natl. Acad. Sci. U.S.A.">
        <title>Dandruff-associated Malassezia genomes reveal convergent and divergent virulence traits shared with plant and human fungal pathogens.</title>
        <authorList>
            <person name="Xu J."/>
            <person name="Saunders C.W."/>
            <person name="Hu P."/>
            <person name="Grant R.A."/>
            <person name="Boekhout T."/>
            <person name="Kuramae E.E."/>
            <person name="Kronstad J.W."/>
            <person name="Deangelis Y.M."/>
            <person name="Reeder N.L."/>
            <person name="Johnstone K.R."/>
            <person name="Leland M."/>
            <person name="Fieno A.M."/>
            <person name="Begley W.M."/>
            <person name="Sun Y."/>
            <person name="Lacey M.P."/>
            <person name="Chaudhary T."/>
            <person name="Keough T."/>
            <person name="Chu L."/>
            <person name="Sears R."/>
            <person name="Yuan B."/>
            <person name="Dawson T.L.Jr."/>
        </authorList>
    </citation>
    <scope>NUCLEOTIDE SEQUENCE [LARGE SCALE GENOMIC DNA]</scope>
    <source>
        <strain evidence="4">ATCC MYA-4612 / CBS 7966</strain>
    </source>
</reference>
<dbReference type="RefSeq" id="XP_001731838.1">
    <property type="nucleotide sequence ID" value="XM_001731786.1"/>
</dbReference>
<accession>A8PWH9</accession>
<dbReference type="AlphaFoldDB" id="A8PWH9"/>
<protein>
    <recommendedName>
        <fullName evidence="2">Shq1 C-terminal domain-containing protein</fullName>
    </recommendedName>
</protein>
<dbReference type="GO" id="GO:0051082">
    <property type="term" value="F:unfolded protein binding"/>
    <property type="evidence" value="ECO:0007669"/>
    <property type="project" value="TreeGrafter"/>
</dbReference>
<dbReference type="InterPro" id="IPR007009">
    <property type="entry name" value="Shq1_C"/>
</dbReference>
<gene>
    <name evidence="3" type="ORF">MGL_1106</name>
</gene>
<evidence type="ECO:0000259" key="2">
    <source>
        <dbReference type="Pfam" id="PF04925"/>
    </source>
</evidence>
<dbReference type="GO" id="GO:0005737">
    <property type="term" value="C:cytoplasm"/>
    <property type="evidence" value="ECO:0007669"/>
    <property type="project" value="TreeGrafter"/>
</dbReference>
<dbReference type="Proteomes" id="UP000008837">
    <property type="component" value="Unassembled WGS sequence"/>
</dbReference>
<dbReference type="Pfam" id="PF04925">
    <property type="entry name" value="SHQ1"/>
    <property type="match status" value="1"/>
</dbReference>
<dbReference type="OrthoDB" id="73639at2759"/>
<dbReference type="KEGG" id="mgl:MGL_1106"/>
<evidence type="ECO:0000313" key="3">
    <source>
        <dbReference type="EMBL" id="EDP44624.1"/>
    </source>
</evidence>
<keyword evidence="4" id="KW-1185">Reference proteome</keyword>
<dbReference type="STRING" id="425265.A8PWH9"/>
<comment type="similarity">
    <text evidence="1">Belongs to the SHQ1 family.</text>
</comment>
<dbReference type="PANTHER" id="PTHR12967:SF0">
    <property type="entry name" value="PROTEIN SHQ1 HOMOLOG"/>
    <property type="match status" value="1"/>
</dbReference>
<comment type="caution">
    <text evidence="3">The sequence shown here is derived from an EMBL/GenBank/DDBJ whole genome shotgun (WGS) entry which is preliminary data.</text>
</comment>
<organism evidence="3 4">
    <name type="scientific">Malassezia globosa (strain ATCC MYA-4612 / CBS 7966)</name>
    <name type="common">Dandruff-associated fungus</name>
    <dbReference type="NCBI Taxonomy" id="425265"/>
    <lineage>
        <taxon>Eukaryota</taxon>
        <taxon>Fungi</taxon>
        <taxon>Dikarya</taxon>
        <taxon>Basidiomycota</taxon>
        <taxon>Ustilaginomycotina</taxon>
        <taxon>Malasseziomycetes</taxon>
        <taxon>Malasseziales</taxon>
        <taxon>Malasseziaceae</taxon>
        <taxon>Malassezia</taxon>
    </lineage>
</organism>
<evidence type="ECO:0000313" key="4">
    <source>
        <dbReference type="Proteomes" id="UP000008837"/>
    </source>
</evidence>
<name>A8PWH9_MALGO</name>
<evidence type="ECO:0000256" key="1">
    <source>
        <dbReference type="ARBA" id="ARBA00005607"/>
    </source>
</evidence>
<dbReference type="PANTHER" id="PTHR12967">
    <property type="entry name" value="PROTEIN SHQ1 HOMOLOG"/>
    <property type="match status" value="1"/>
</dbReference>
<dbReference type="InParanoid" id="A8PWH9"/>
<dbReference type="InterPro" id="IPR039742">
    <property type="entry name" value="Shq1"/>
</dbReference>
<dbReference type="GeneID" id="5856143"/>
<sequence length="309" mass="34674">MAHMEFDARRSVEHPYGLGYERIPLPHAYMAMCASGRVPFVDVIDPTIMSLSERAMLAENLESEKWDEGMYLDSYFDSDGEVAGVVRVEPLILKREFLPHTMGATTPKAMPPFTEQSQALLIQVLFAYLYEMHVSLNDASSESAWTICKLCRSIACFAEPWPQSNASSTMAEYVLHASYRRALTYPLYRSWALCAQVHKDLYSLLSKCDAKARILHVLRDMDAIFALAPTGTGVPEPMEIVLQLIWDVWFAPLEVWVQTLTPEDIRALASTILIPMSKADVGNPGDWDLDTLEWAAREAADEGEIGGYV</sequence>
<proteinExistence type="inferred from homology"/>
<feature type="domain" description="Shq1 C-terminal" evidence="2">
    <location>
        <begin position="116"/>
        <end position="271"/>
    </location>
</feature>
<dbReference type="GO" id="GO:0005654">
    <property type="term" value="C:nucleoplasm"/>
    <property type="evidence" value="ECO:0007669"/>
    <property type="project" value="TreeGrafter"/>
</dbReference>
<dbReference type="EMBL" id="AAYY01000003">
    <property type="protein sequence ID" value="EDP44624.1"/>
    <property type="molecule type" value="Genomic_DNA"/>
</dbReference>
<dbReference type="GO" id="GO:0000493">
    <property type="term" value="P:box H/ACA snoRNP assembly"/>
    <property type="evidence" value="ECO:0007669"/>
    <property type="project" value="InterPro"/>
</dbReference>
<dbReference type="VEuPathDB" id="FungiDB:MGL_1106"/>